<accession>A0A9J5WGS1</accession>
<organism evidence="1 2">
    <name type="scientific">Solanum commersonii</name>
    <name type="common">Commerson's wild potato</name>
    <name type="synonym">Commerson's nightshade</name>
    <dbReference type="NCBI Taxonomy" id="4109"/>
    <lineage>
        <taxon>Eukaryota</taxon>
        <taxon>Viridiplantae</taxon>
        <taxon>Streptophyta</taxon>
        <taxon>Embryophyta</taxon>
        <taxon>Tracheophyta</taxon>
        <taxon>Spermatophyta</taxon>
        <taxon>Magnoliopsida</taxon>
        <taxon>eudicotyledons</taxon>
        <taxon>Gunneridae</taxon>
        <taxon>Pentapetalae</taxon>
        <taxon>asterids</taxon>
        <taxon>lamiids</taxon>
        <taxon>Solanales</taxon>
        <taxon>Solanaceae</taxon>
        <taxon>Solanoideae</taxon>
        <taxon>Solaneae</taxon>
        <taxon>Solanum</taxon>
    </lineage>
</organism>
<reference evidence="1 2" key="1">
    <citation type="submission" date="2020-09" db="EMBL/GenBank/DDBJ databases">
        <title>De no assembly of potato wild relative species, Solanum commersonii.</title>
        <authorList>
            <person name="Cho K."/>
        </authorList>
    </citation>
    <scope>NUCLEOTIDE SEQUENCE [LARGE SCALE GENOMIC DNA]</scope>
    <source>
        <strain evidence="1">LZ3.2</strain>
        <tissue evidence="1">Leaf</tissue>
    </source>
</reference>
<sequence length="98" mass="11445">MTLSLVKSRSGLGFRYIDGTILVEDPKAWDDFIKVDPYAKSMTFRKWPLFVDWEEIFRKDGAINNPEVGVQEIERIEAQEVMICLLNFLLLLSMKMML</sequence>
<keyword evidence="2" id="KW-1185">Reference proteome</keyword>
<comment type="caution">
    <text evidence="1">The sequence shown here is derived from an EMBL/GenBank/DDBJ whole genome shotgun (WGS) entry which is preliminary data.</text>
</comment>
<proteinExistence type="predicted"/>
<dbReference type="EMBL" id="JACXVP010000012">
    <property type="protein sequence ID" value="KAG5574152.1"/>
    <property type="molecule type" value="Genomic_DNA"/>
</dbReference>
<protein>
    <submittedName>
        <fullName evidence="1">Uncharacterized protein</fullName>
    </submittedName>
</protein>
<evidence type="ECO:0000313" key="1">
    <source>
        <dbReference type="EMBL" id="KAG5574152.1"/>
    </source>
</evidence>
<evidence type="ECO:0000313" key="2">
    <source>
        <dbReference type="Proteomes" id="UP000824120"/>
    </source>
</evidence>
<name>A0A9J5WGS1_SOLCO</name>
<dbReference type="Proteomes" id="UP000824120">
    <property type="component" value="Chromosome 12"/>
</dbReference>
<gene>
    <name evidence="1" type="ORF">H5410_063918</name>
</gene>
<dbReference type="OrthoDB" id="913927at2759"/>
<dbReference type="AlphaFoldDB" id="A0A9J5WGS1"/>